<keyword evidence="6" id="KW-0547">Nucleotide-binding</keyword>
<dbReference type="Pfam" id="PF01288">
    <property type="entry name" value="HPPK"/>
    <property type="match status" value="1"/>
</dbReference>
<dbReference type="NCBIfam" id="TIGR01498">
    <property type="entry name" value="folK"/>
    <property type="match status" value="1"/>
</dbReference>
<feature type="domain" description="7,8-dihydro-6-hydroxymethylpterin-pyrophosphokinase" evidence="13">
    <location>
        <begin position="107"/>
        <end position="118"/>
    </location>
</feature>
<dbReference type="PROSITE" id="PS00794">
    <property type="entry name" value="HPPK"/>
    <property type="match status" value="1"/>
</dbReference>
<accession>A0ABP7P5H2</accession>
<evidence type="ECO:0000256" key="6">
    <source>
        <dbReference type="ARBA" id="ARBA00022741"/>
    </source>
</evidence>
<evidence type="ECO:0000259" key="13">
    <source>
        <dbReference type="PROSITE" id="PS00794"/>
    </source>
</evidence>
<gene>
    <name evidence="14" type="primary">folK_1</name>
    <name evidence="14" type="ORF">GCM10022278_17800</name>
</gene>
<sequence>MHHTERTEANTASRVYIGLGSNLPMQGIGSPVEILQQALHCIAAMPDAELTDWSSTYESEPLPGSGTPQSRYANAVCSISTTLTPEALLLALQGIEQTFGRVRSGHRWAARTLDLDLLLFDARQLDTPELTIPHYAMLERNFVLIPLLEIQPDLHFVDGRAIAELPAAQDRSGLALIKRFTCKELALV</sequence>
<dbReference type="PANTHER" id="PTHR43071:SF1">
    <property type="entry name" value="2-AMINO-4-HYDROXY-6-HYDROXYMETHYLDIHYDROPTERIDINE PYROPHOSPHOKINASE"/>
    <property type="match status" value="1"/>
</dbReference>
<keyword evidence="9" id="KW-0289">Folate biosynthesis</keyword>
<name>A0ABP7P5H2_9GAMM</name>
<evidence type="ECO:0000256" key="12">
    <source>
        <dbReference type="ARBA" id="ARBA00033413"/>
    </source>
</evidence>
<evidence type="ECO:0000313" key="14">
    <source>
        <dbReference type="EMBL" id="GAA3960071.1"/>
    </source>
</evidence>
<evidence type="ECO:0000256" key="3">
    <source>
        <dbReference type="ARBA" id="ARBA00013253"/>
    </source>
</evidence>
<evidence type="ECO:0000256" key="8">
    <source>
        <dbReference type="ARBA" id="ARBA00022840"/>
    </source>
</evidence>
<keyword evidence="5" id="KW-0808">Transferase</keyword>
<dbReference type="PANTHER" id="PTHR43071">
    <property type="entry name" value="2-AMINO-4-HYDROXY-6-HYDROXYMETHYLDIHYDROPTERIDINE PYROPHOSPHOKINASE"/>
    <property type="match status" value="1"/>
</dbReference>
<protein>
    <recommendedName>
        <fullName evidence="4">2-amino-4-hydroxy-6-hydroxymethyldihydropteridine pyrophosphokinase</fullName>
        <ecNumber evidence="3">2.7.6.3</ecNumber>
    </recommendedName>
    <alternativeName>
        <fullName evidence="11">6-hydroxymethyl-7,8-dihydropterin pyrophosphokinase</fullName>
    </alternativeName>
    <alternativeName>
        <fullName evidence="12">7,8-dihydro-6-hydroxymethylpterin-pyrophosphokinase</fullName>
    </alternativeName>
</protein>
<dbReference type="InterPro" id="IPR035907">
    <property type="entry name" value="Hppk_sf"/>
</dbReference>
<evidence type="ECO:0000256" key="9">
    <source>
        <dbReference type="ARBA" id="ARBA00022909"/>
    </source>
</evidence>
<dbReference type="Proteomes" id="UP001501337">
    <property type="component" value="Unassembled WGS sequence"/>
</dbReference>
<dbReference type="InterPro" id="IPR000550">
    <property type="entry name" value="Hppk"/>
</dbReference>
<keyword evidence="15" id="KW-1185">Reference proteome</keyword>
<dbReference type="EMBL" id="BAABBO010000009">
    <property type="protein sequence ID" value="GAA3960071.1"/>
    <property type="molecule type" value="Genomic_DNA"/>
</dbReference>
<comment type="caution">
    <text evidence="14">The sequence shown here is derived from an EMBL/GenBank/DDBJ whole genome shotgun (WGS) entry which is preliminary data.</text>
</comment>
<comment type="function">
    <text evidence="10">Catalyzes the transfer of pyrophosphate from adenosine triphosphate (ATP) to 6-hydroxymethyl-7,8-dihydropterin, an enzymatic step in folate biosynthesis pathway.</text>
</comment>
<dbReference type="CDD" id="cd00483">
    <property type="entry name" value="HPPK"/>
    <property type="match status" value="1"/>
</dbReference>
<evidence type="ECO:0000256" key="11">
    <source>
        <dbReference type="ARBA" id="ARBA00029766"/>
    </source>
</evidence>
<comment type="pathway">
    <text evidence="1">Cofactor biosynthesis; tetrahydrofolate biosynthesis; 2-amino-4-hydroxy-6-hydroxymethyl-7,8-dihydropteridine diphosphate from 7,8-dihydroneopterin triphosphate: step 4/4.</text>
</comment>
<keyword evidence="8" id="KW-0067">ATP-binding</keyword>
<comment type="similarity">
    <text evidence="2">Belongs to the HPPK family.</text>
</comment>
<evidence type="ECO:0000313" key="15">
    <source>
        <dbReference type="Proteomes" id="UP001501337"/>
    </source>
</evidence>
<evidence type="ECO:0000256" key="1">
    <source>
        <dbReference type="ARBA" id="ARBA00005051"/>
    </source>
</evidence>
<organism evidence="14 15">
    <name type="scientific">Allohahella marinimesophila</name>
    <dbReference type="NCBI Taxonomy" id="1054972"/>
    <lineage>
        <taxon>Bacteria</taxon>
        <taxon>Pseudomonadati</taxon>
        <taxon>Pseudomonadota</taxon>
        <taxon>Gammaproteobacteria</taxon>
        <taxon>Oceanospirillales</taxon>
        <taxon>Hahellaceae</taxon>
        <taxon>Allohahella</taxon>
    </lineage>
</organism>
<evidence type="ECO:0000256" key="7">
    <source>
        <dbReference type="ARBA" id="ARBA00022777"/>
    </source>
</evidence>
<dbReference type="SUPFAM" id="SSF55083">
    <property type="entry name" value="6-hydroxymethyl-7,8-dihydropterin pyrophosphokinase, HPPK"/>
    <property type="match status" value="1"/>
</dbReference>
<evidence type="ECO:0000256" key="5">
    <source>
        <dbReference type="ARBA" id="ARBA00022679"/>
    </source>
</evidence>
<reference evidence="15" key="1">
    <citation type="journal article" date="2019" name="Int. J. Syst. Evol. Microbiol.">
        <title>The Global Catalogue of Microorganisms (GCM) 10K type strain sequencing project: providing services to taxonomists for standard genome sequencing and annotation.</title>
        <authorList>
            <consortium name="The Broad Institute Genomics Platform"/>
            <consortium name="The Broad Institute Genome Sequencing Center for Infectious Disease"/>
            <person name="Wu L."/>
            <person name="Ma J."/>
        </authorList>
    </citation>
    <scope>NUCLEOTIDE SEQUENCE [LARGE SCALE GENOMIC DNA]</scope>
    <source>
        <strain evidence="15">JCM 17555</strain>
    </source>
</reference>
<dbReference type="EC" id="2.7.6.3" evidence="3"/>
<dbReference type="Gene3D" id="3.30.70.560">
    <property type="entry name" value="7,8-Dihydro-6-hydroxymethylpterin-pyrophosphokinase HPPK"/>
    <property type="match status" value="1"/>
</dbReference>
<evidence type="ECO:0000256" key="4">
    <source>
        <dbReference type="ARBA" id="ARBA00016218"/>
    </source>
</evidence>
<evidence type="ECO:0000256" key="10">
    <source>
        <dbReference type="ARBA" id="ARBA00029409"/>
    </source>
</evidence>
<evidence type="ECO:0000256" key="2">
    <source>
        <dbReference type="ARBA" id="ARBA00005810"/>
    </source>
</evidence>
<keyword evidence="7" id="KW-0418">Kinase</keyword>
<proteinExistence type="inferred from homology"/>